<dbReference type="InterPro" id="IPR050583">
    <property type="entry name" value="Mycobacterial_A85_antigen"/>
</dbReference>
<dbReference type="OrthoDB" id="9803578at2"/>
<evidence type="ECO:0000313" key="2">
    <source>
        <dbReference type="Proteomes" id="UP000076023"/>
    </source>
</evidence>
<dbReference type="InterPro" id="IPR000801">
    <property type="entry name" value="Esterase-like"/>
</dbReference>
<keyword evidence="1" id="KW-0378">Hydrolase</keyword>
<name>A0A146G864_TERSA</name>
<dbReference type="Proteomes" id="UP000076023">
    <property type="component" value="Unassembled WGS sequence"/>
</dbReference>
<dbReference type="EMBL" id="BDCO01000002">
    <property type="protein sequence ID" value="GAT33104.1"/>
    <property type="molecule type" value="Genomic_DNA"/>
</dbReference>
<dbReference type="InParanoid" id="A0A146G864"/>
<dbReference type="AlphaFoldDB" id="A0A146G864"/>
<keyword evidence="2" id="KW-1185">Reference proteome</keyword>
<dbReference type="PANTHER" id="PTHR48098:SF1">
    <property type="entry name" value="DIACYLGLYCEROL ACYLTRANSFERASE_MYCOLYLTRANSFERASE AG85A"/>
    <property type="match status" value="1"/>
</dbReference>
<gene>
    <name evidence="1" type="ORF">TSACC_21513</name>
</gene>
<proteinExistence type="predicted"/>
<organism evidence="1 2">
    <name type="scientific">Terrimicrobium sacchariphilum</name>
    <dbReference type="NCBI Taxonomy" id="690879"/>
    <lineage>
        <taxon>Bacteria</taxon>
        <taxon>Pseudomonadati</taxon>
        <taxon>Verrucomicrobiota</taxon>
        <taxon>Terrimicrobiia</taxon>
        <taxon>Terrimicrobiales</taxon>
        <taxon>Terrimicrobiaceae</taxon>
        <taxon>Terrimicrobium</taxon>
    </lineage>
</organism>
<protein>
    <submittedName>
        <fullName evidence="1">S-formylglutathione hydrolase FrmB</fullName>
    </submittedName>
</protein>
<dbReference type="GO" id="GO:0016787">
    <property type="term" value="F:hydrolase activity"/>
    <property type="evidence" value="ECO:0007669"/>
    <property type="project" value="UniProtKB-KW"/>
</dbReference>
<dbReference type="SUPFAM" id="SSF53474">
    <property type="entry name" value="alpha/beta-Hydrolases"/>
    <property type="match status" value="1"/>
</dbReference>
<dbReference type="RefSeq" id="WP_075078876.1">
    <property type="nucleotide sequence ID" value="NZ_BDCO01000002.1"/>
</dbReference>
<reference evidence="2" key="1">
    <citation type="journal article" date="2017" name="Genome Announc.">
        <title>Draft Genome Sequence of Terrimicrobium sacchariphilum NM-5T, a Facultative Anaerobic Soil Bacterium of the Class Spartobacteria.</title>
        <authorList>
            <person name="Qiu Y.L."/>
            <person name="Tourlousse D.M."/>
            <person name="Matsuura N."/>
            <person name="Ohashi A."/>
            <person name="Sekiguchi Y."/>
        </authorList>
    </citation>
    <scope>NUCLEOTIDE SEQUENCE [LARGE SCALE GENOMIC DNA]</scope>
    <source>
        <strain evidence="2">NM-5</strain>
    </source>
</reference>
<dbReference type="Gene3D" id="3.40.50.1820">
    <property type="entry name" value="alpha/beta hydrolase"/>
    <property type="match status" value="1"/>
</dbReference>
<dbReference type="InterPro" id="IPR029058">
    <property type="entry name" value="AB_hydrolase_fold"/>
</dbReference>
<dbReference type="GO" id="GO:0016747">
    <property type="term" value="F:acyltransferase activity, transferring groups other than amino-acyl groups"/>
    <property type="evidence" value="ECO:0007669"/>
    <property type="project" value="TreeGrafter"/>
</dbReference>
<dbReference type="PANTHER" id="PTHR48098">
    <property type="entry name" value="ENTEROCHELIN ESTERASE-RELATED"/>
    <property type="match status" value="1"/>
</dbReference>
<dbReference type="STRING" id="690879.TSACC_21513"/>
<sequence>MAFLECRFFSESLGLSCSMNVILPQATRGQIGMKGRVRGKKHPVLVLLHGMSDDHTIWARRTSIERYAADLGLAVIMPAGNLSWYQDMASGPKYATFFREELLETARSFFPLSERRQDNFIAGLSMGGYGALYLALTQPEKYAAAASLSGAVDVANIADGRDEHWRTVMRSVFGDFTKIGGGASDLFAISRKLVRAGVKLPAIYSCCGTEDHLLLGNRRFAAHATKLKMPFTYEEHEGFGHSWDYWDQQIQRVLQWLPLKR</sequence>
<dbReference type="FunCoup" id="A0A146G864">
    <property type="interactions" value="447"/>
</dbReference>
<dbReference type="Pfam" id="PF00756">
    <property type="entry name" value="Esterase"/>
    <property type="match status" value="1"/>
</dbReference>
<evidence type="ECO:0000313" key="1">
    <source>
        <dbReference type="EMBL" id="GAT33104.1"/>
    </source>
</evidence>
<accession>A0A146G864</accession>
<comment type="caution">
    <text evidence="1">The sequence shown here is derived from an EMBL/GenBank/DDBJ whole genome shotgun (WGS) entry which is preliminary data.</text>
</comment>